<dbReference type="PANTHER" id="PTHR33908:SF11">
    <property type="entry name" value="MEMBRANE PROTEIN"/>
    <property type="match status" value="1"/>
</dbReference>
<feature type="transmembrane region" description="Helical" evidence="8">
    <location>
        <begin position="236"/>
        <end position="255"/>
    </location>
</feature>
<dbReference type="RefSeq" id="WP_204296275.1">
    <property type="nucleotide sequence ID" value="NZ_BAAAGQ010000044.1"/>
</dbReference>
<feature type="transmembrane region" description="Helical" evidence="8">
    <location>
        <begin position="294"/>
        <end position="314"/>
    </location>
</feature>
<comment type="caution">
    <text evidence="10">The sequence shown here is derived from an EMBL/GenBank/DDBJ whole genome shotgun (WGS) entry which is preliminary data.</text>
</comment>
<comment type="subcellular location">
    <subcellularLocation>
        <location evidence="1">Cell membrane</location>
        <topology evidence="1">Multi-pass membrane protein</topology>
    </subcellularLocation>
</comment>
<gene>
    <name evidence="10" type="ORF">Aca07nite_31480</name>
</gene>
<evidence type="ECO:0000256" key="3">
    <source>
        <dbReference type="ARBA" id="ARBA00022676"/>
    </source>
</evidence>
<feature type="transmembrane region" description="Helical" evidence="8">
    <location>
        <begin position="267"/>
        <end position="287"/>
    </location>
</feature>
<evidence type="ECO:0000256" key="1">
    <source>
        <dbReference type="ARBA" id="ARBA00004651"/>
    </source>
</evidence>
<feature type="domain" description="Glycosyltransferase RgtA/B/C/D-like" evidence="9">
    <location>
        <begin position="66"/>
        <end position="182"/>
    </location>
</feature>
<keyword evidence="6 8" id="KW-1133">Transmembrane helix</keyword>
<keyword evidence="4" id="KW-0808">Transferase</keyword>
<organism evidence="10">
    <name type="scientific">Actinoplanes campanulatus</name>
    <dbReference type="NCBI Taxonomy" id="113559"/>
    <lineage>
        <taxon>Bacteria</taxon>
        <taxon>Bacillati</taxon>
        <taxon>Actinomycetota</taxon>
        <taxon>Actinomycetes</taxon>
        <taxon>Micromonosporales</taxon>
        <taxon>Micromonosporaceae</taxon>
        <taxon>Actinoplanes</taxon>
    </lineage>
</organism>
<keyword evidence="7 8" id="KW-0472">Membrane</keyword>
<reference evidence="10" key="1">
    <citation type="submission" date="2021-01" db="EMBL/GenBank/DDBJ databases">
        <title>Whole genome shotgun sequence of Actinoplanes capillaceus NBRC 16408.</title>
        <authorList>
            <person name="Komaki H."/>
            <person name="Tamura T."/>
        </authorList>
    </citation>
    <scope>NUCLEOTIDE SEQUENCE [LARGE SCALE GENOMIC DNA]</scope>
    <source>
        <strain evidence="10">NBRC 16408</strain>
    </source>
</reference>
<keyword evidence="5 8" id="KW-0812">Transmembrane</keyword>
<evidence type="ECO:0000256" key="2">
    <source>
        <dbReference type="ARBA" id="ARBA00022475"/>
    </source>
</evidence>
<evidence type="ECO:0000256" key="7">
    <source>
        <dbReference type="ARBA" id="ARBA00023136"/>
    </source>
</evidence>
<evidence type="ECO:0000256" key="4">
    <source>
        <dbReference type="ARBA" id="ARBA00022679"/>
    </source>
</evidence>
<evidence type="ECO:0000313" key="10">
    <source>
        <dbReference type="EMBL" id="GID45873.1"/>
    </source>
</evidence>
<dbReference type="InterPro" id="IPR050297">
    <property type="entry name" value="LipidA_mod_glycosyltrf_83"/>
</dbReference>
<feature type="transmembrane region" description="Helical" evidence="8">
    <location>
        <begin position="131"/>
        <end position="150"/>
    </location>
</feature>
<sequence>MKRVTTPLVWALPAVVTAVLGGWRLTGAALWADELATWGAVRLSWERLWRLADAVDVVLTPYYAGLKAFAVIAGTGTTALRLPSLLAMILTTLVVVALGRRAGGDTAGLGAGLLFAVLPVTSRYAQEARPYALAMLGAALALLALVRLLERPTAGRAALYAAAVAATGLCHPLSGLLMIAGHALAGWRLPRLWPPAALAGSLPALALCLSAAGQSAQISWIALVGAQTVRNLPQQLFASAVVGGLILGLAILGLRRPAPHRPGPHRMSPALCLAGAGFVPIVLLLAAGLFTPVWVARYVLITVPALVVLATWSLSRAHLAAVVALAAFLGHPAQLDIREPAGHGQDSARIAAVIRPLYRPGDVAVFPDAHYSIAWAPRDLYQRYLPTPRPPDVLATTGQRLTGRLQARECPDAACLGAPDRIWVIRVDSPADPLQDMTAAKRDRIAGGYRIARRWNYPLLGITLMERR</sequence>
<feature type="transmembrane region" description="Helical" evidence="8">
    <location>
        <begin position="157"/>
        <end position="184"/>
    </location>
</feature>
<dbReference type="Pfam" id="PF13231">
    <property type="entry name" value="PMT_2"/>
    <property type="match status" value="1"/>
</dbReference>
<protein>
    <recommendedName>
        <fullName evidence="9">Glycosyltransferase RgtA/B/C/D-like domain-containing protein</fullName>
    </recommendedName>
</protein>
<accession>A0ABQ3WI04</accession>
<keyword evidence="2" id="KW-1003">Cell membrane</keyword>
<dbReference type="PANTHER" id="PTHR33908">
    <property type="entry name" value="MANNOSYLTRANSFERASE YKCB-RELATED"/>
    <property type="match status" value="1"/>
</dbReference>
<evidence type="ECO:0000259" key="9">
    <source>
        <dbReference type="Pfam" id="PF13231"/>
    </source>
</evidence>
<feature type="transmembrane region" description="Helical" evidence="8">
    <location>
        <begin position="106"/>
        <end position="125"/>
    </location>
</feature>
<proteinExistence type="predicted"/>
<feature type="transmembrane region" description="Helical" evidence="8">
    <location>
        <begin position="79"/>
        <end position="99"/>
    </location>
</feature>
<dbReference type="EMBL" id="BOMF01000061">
    <property type="protein sequence ID" value="GID45873.1"/>
    <property type="molecule type" value="Genomic_DNA"/>
</dbReference>
<name>A0ABQ3WI04_9ACTN</name>
<evidence type="ECO:0000256" key="5">
    <source>
        <dbReference type="ARBA" id="ARBA00022692"/>
    </source>
</evidence>
<evidence type="ECO:0000256" key="8">
    <source>
        <dbReference type="SAM" id="Phobius"/>
    </source>
</evidence>
<dbReference type="InterPro" id="IPR038731">
    <property type="entry name" value="RgtA/B/C-like"/>
</dbReference>
<keyword evidence="3" id="KW-0328">Glycosyltransferase</keyword>
<evidence type="ECO:0000256" key="6">
    <source>
        <dbReference type="ARBA" id="ARBA00022989"/>
    </source>
</evidence>